<dbReference type="AlphaFoldDB" id="A0AAE0H6G5"/>
<proteinExistence type="predicted"/>
<evidence type="ECO:0000313" key="2">
    <source>
        <dbReference type="EMBL" id="KAK3290842.1"/>
    </source>
</evidence>
<name>A0AAE0H6G5_9PEZI</name>
<feature type="domain" description="2EXR" evidence="1">
    <location>
        <begin position="10"/>
        <end position="109"/>
    </location>
</feature>
<sequence>MDKQKSQPLFPLFSRLPAELRMMIWEDSIEPRIVRVNILSHSSSDFWSVTYKRTVSWRVTRIPTLLEVSVEARQVGLRQYEMLRCVYPVTVARGKPMAIVYFHPRMDVLGQDFQAVPMNSQTAYVRPPGCDWDPLPVEFFNIFRGQRPLTDDSFDVFHQLRHIHLDLFILRESGDLGIEKMWSFINSLLKDQAPDVLKTVTLRIMDAARSPTDPWSSYNKQSSMYRIVRRPTLPIPNPKEFFSGCVTREYCAKLSYTDILARDGAIFTRPVMSDFAVLRVIDPAANGAPVHVQEATYWAILAEGEEKRQLPNLIDWLLDLLDTARSPLPESPWGICGVNYGMEDAKVYPKIRAPVEWPLLY</sequence>
<reference evidence="2" key="2">
    <citation type="submission" date="2023-06" db="EMBL/GenBank/DDBJ databases">
        <authorList>
            <consortium name="Lawrence Berkeley National Laboratory"/>
            <person name="Haridas S."/>
            <person name="Hensen N."/>
            <person name="Bonometti L."/>
            <person name="Westerberg I."/>
            <person name="Brannstrom I.O."/>
            <person name="Guillou S."/>
            <person name="Cros-Aarteil S."/>
            <person name="Calhoun S."/>
            <person name="Kuo A."/>
            <person name="Mondo S."/>
            <person name="Pangilinan J."/>
            <person name="Riley R."/>
            <person name="Labutti K."/>
            <person name="Andreopoulos B."/>
            <person name="Lipzen A."/>
            <person name="Chen C."/>
            <person name="Yanf M."/>
            <person name="Daum C."/>
            <person name="Ng V."/>
            <person name="Clum A."/>
            <person name="Steindorff A."/>
            <person name="Ohm R."/>
            <person name="Martin F."/>
            <person name="Silar P."/>
            <person name="Natvig D."/>
            <person name="Lalanne C."/>
            <person name="Gautier V."/>
            <person name="Ament-Velasquez S.L."/>
            <person name="Kruys A."/>
            <person name="Hutchinson M.I."/>
            <person name="Powell A.J."/>
            <person name="Barry K."/>
            <person name="Miller A.N."/>
            <person name="Grigoriev I.V."/>
            <person name="Debuchy R."/>
            <person name="Gladieux P."/>
            <person name="Thoren M.H."/>
            <person name="Johannesson H."/>
        </authorList>
    </citation>
    <scope>NUCLEOTIDE SEQUENCE</scope>
    <source>
        <strain evidence="2">CBS 168.71</strain>
    </source>
</reference>
<accession>A0AAE0H6G5</accession>
<evidence type="ECO:0000259" key="1">
    <source>
        <dbReference type="Pfam" id="PF20150"/>
    </source>
</evidence>
<dbReference type="GeneID" id="87843129"/>
<protein>
    <recommendedName>
        <fullName evidence="1">2EXR domain-containing protein</fullName>
    </recommendedName>
</protein>
<evidence type="ECO:0000313" key="3">
    <source>
        <dbReference type="Proteomes" id="UP001278766"/>
    </source>
</evidence>
<dbReference type="RefSeq" id="XP_062654356.1">
    <property type="nucleotide sequence ID" value="XM_062806181.1"/>
</dbReference>
<dbReference type="EMBL" id="JAUEPN010000011">
    <property type="protein sequence ID" value="KAK3290842.1"/>
    <property type="molecule type" value="Genomic_DNA"/>
</dbReference>
<dbReference type="InterPro" id="IPR045518">
    <property type="entry name" value="2EXR"/>
</dbReference>
<dbReference type="Pfam" id="PF20150">
    <property type="entry name" value="2EXR"/>
    <property type="match status" value="1"/>
</dbReference>
<dbReference type="PANTHER" id="PTHR35910:SF1">
    <property type="entry name" value="2EXR DOMAIN-CONTAINING PROTEIN"/>
    <property type="match status" value="1"/>
</dbReference>
<comment type="caution">
    <text evidence="2">The sequence shown here is derived from an EMBL/GenBank/DDBJ whole genome shotgun (WGS) entry which is preliminary data.</text>
</comment>
<dbReference type="PANTHER" id="PTHR35910">
    <property type="entry name" value="2EXR DOMAIN-CONTAINING PROTEIN"/>
    <property type="match status" value="1"/>
</dbReference>
<gene>
    <name evidence="2" type="ORF">B0H64DRAFT_436250</name>
</gene>
<reference evidence="2" key="1">
    <citation type="journal article" date="2023" name="Mol. Phylogenet. Evol.">
        <title>Genome-scale phylogeny and comparative genomics of the fungal order Sordariales.</title>
        <authorList>
            <person name="Hensen N."/>
            <person name="Bonometti L."/>
            <person name="Westerberg I."/>
            <person name="Brannstrom I.O."/>
            <person name="Guillou S."/>
            <person name="Cros-Aarteil S."/>
            <person name="Calhoun S."/>
            <person name="Haridas S."/>
            <person name="Kuo A."/>
            <person name="Mondo S."/>
            <person name="Pangilinan J."/>
            <person name="Riley R."/>
            <person name="LaButti K."/>
            <person name="Andreopoulos B."/>
            <person name="Lipzen A."/>
            <person name="Chen C."/>
            <person name="Yan M."/>
            <person name="Daum C."/>
            <person name="Ng V."/>
            <person name="Clum A."/>
            <person name="Steindorff A."/>
            <person name="Ohm R.A."/>
            <person name="Martin F."/>
            <person name="Silar P."/>
            <person name="Natvig D.O."/>
            <person name="Lalanne C."/>
            <person name="Gautier V."/>
            <person name="Ament-Velasquez S.L."/>
            <person name="Kruys A."/>
            <person name="Hutchinson M.I."/>
            <person name="Powell A.J."/>
            <person name="Barry K."/>
            <person name="Miller A.N."/>
            <person name="Grigoriev I.V."/>
            <person name="Debuchy R."/>
            <person name="Gladieux P."/>
            <person name="Hiltunen Thoren M."/>
            <person name="Johannesson H."/>
        </authorList>
    </citation>
    <scope>NUCLEOTIDE SEQUENCE</scope>
    <source>
        <strain evidence="2">CBS 168.71</strain>
    </source>
</reference>
<dbReference type="Proteomes" id="UP001278766">
    <property type="component" value="Unassembled WGS sequence"/>
</dbReference>
<organism evidence="2 3">
    <name type="scientific">Chaetomium fimeti</name>
    <dbReference type="NCBI Taxonomy" id="1854472"/>
    <lineage>
        <taxon>Eukaryota</taxon>
        <taxon>Fungi</taxon>
        <taxon>Dikarya</taxon>
        <taxon>Ascomycota</taxon>
        <taxon>Pezizomycotina</taxon>
        <taxon>Sordariomycetes</taxon>
        <taxon>Sordariomycetidae</taxon>
        <taxon>Sordariales</taxon>
        <taxon>Chaetomiaceae</taxon>
        <taxon>Chaetomium</taxon>
    </lineage>
</organism>
<keyword evidence="3" id="KW-1185">Reference proteome</keyword>